<reference evidence="3 4" key="1">
    <citation type="submission" date="2018-04" db="EMBL/GenBank/DDBJ databases">
        <title>Bacteria isolated from cave deposits of Manipur.</title>
        <authorList>
            <person name="Sahoo D."/>
            <person name="Sarangthem I."/>
            <person name="Nandeibam J."/>
        </authorList>
    </citation>
    <scope>NUCLEOTIDE SEQUENCE [LARGE SCALE GENOMIC DNA]</scope>
    <source>
        <strain evidence="4">mrc11</strain>
    </source>
</reference>
<gene>
    <name evidence="3" type="ORF">DBZ45_21700</name>
</gene>
<proteinExistence type="predicted"/>
<dbReference type="GO" id="GO:0004519">
    <property type="term" value="F:endonuclease activity"/>
    <property type="evidence" value="ECO:0007669"/>
    <property type="project" value="InterPro"/>
</dbReference>
<dbReference type="InterPro" id="IPR003615">
    <property type="entry name" value="HNH_nuc"/>
</dbReference>
<dbReference type="Proteomes" id="UP000249166">
    <property type="component" value="Unassembled WGS sequence"/>
</dbReference>
<dbReference type="CDD" id="cd00085">
    <property type="entry name" value="HNHc"/>
    <property type="match status" value="1"/>
</dbReference>
<evidence type="ECO:0000313" key="3">
    <source>
        <dbReference type="EMBL" id="RAM35198.1"/>
    </source>
</evidence>
<dbReference type="EMBL" id="QLNP01000105">
    <property type="protein sequence ID" value="RAM35198.1"/>
    <property type="molecule type" value="Genomic_DNA"/>
</dbReference>
<name>A0A328H9K0_ARTGO</name>
<dbReference type="InterPro" id="IPR002711">
    <property type="entry name" value="HNH"/>
</dbReference>
<accession>A0A328H9K0</accession>
<feature type="region of interest" description="Disordered" evidence="1">
    <location>
        <begin position="475"/>
        <end position="528"/>
    </location>
</feature>
<dbReference type="SMART" id="SM00507">
    <property type="entry name" value="HNHc"/>
    <property type="match status" value="1"/>
</dbReference>
<evidence type="ECO:0000313" key="4">
    <source>
        <dbReference type="Proteomes" id="UP000249166"/>
    </source>
</evidence>
<protein>
    <recommendedName>
        <fullName evidence="2">HNH nuclease domain-containing protein</fullName>
    </recommendedName>
</protein>
<evidence type="ECO:0000259" key="2">
    <source>
        <dbReference type="SMART" id="SM00507"/>
    </source>
</evidence>
<dbReference type="RefSeq" id="WP_111905871.1">
    <property type="nucleotide sequence ID" value="NZ_QLNP01000105.1"/>
</dbReference>
<evidence type="ECO:0000256" key="1">
    <source>
        <dbReference type="SAM" id="MobiDB-lite"/>
    </source>
</evidence>
<dbReference type="Gene3D" id="1.10.30.50">
    <property type="match status" value="1"/>
</dbReference>
<organism evidence="3 4">
    <name type="scientific">Arthrobacter globiformis</name>
    <dbReference type="NCBI Taxonomy" id="1665"/>
    <lineage>
        <taxon>Bacteria</taxon>
        <taxon>Bacillati</taxon>
        <taxon>Actinomycetota</taxon>
        <taxon>Actinomycetes</taxon>
        <taxon>Micrococcales</taxon>
        <taxon>Micrococcaceae</taxon>
        <taxon>Arthrobacter</taxon>
    </lineage>
</organism>
<comment type="caution">
    <text evidence="3">The sequence shown here is derived from an EMBL/GenBank/DDBJ whole genome shotgun (WGS) entry which is preliminary data.</text>
</comment>
<dbReference type="GO" id="GO:0008270">
    <property type="term" value="F:zinc ion binding"/>
    <property type="evidence" value="ECO:0007669"/>
    <property type="project" value="InterPro"/>
</dbReference>
<feature type="compositionally biased region" description="Basic and acidic residues" evidence="1">
    <location>
        <begin position="513"/>
        <end position="528"/>
    </location>
</feature>
<dbReference type="OrthoDB" id="5241234at2"/>
<dbReference type="GO" id="GO:0003676">
    <property type="term" value="F:nucleic acid binding"/>
    <property type="evidence" value="ECO:0007669"/>
    <property type="project" value="InterPro"/>
</dbReference>
<dbReference type="AlphaFoldDB" id="A0A328H9K0"/>
<feature type="domain" description="HNH nuclease" evidence="2">
    <location>
        <begin position="419"/>
        <end position="469"/>
    </location>
</feature>
<sequence length="528" mass="56490">MEGIGNSALTAAAPRVVLHAAAVPDAFIADAVFPLAAFPEGAFVNDGLPYDDDLDAAFPASFAEDPFPEVLFADRPFDGDHFDDAVLSGSAATSGWFLPAADLTAGNAGLIDQVRAYENVKCWAAGQQARLSVTFEARLRQESADRRPLAAEDLGKDRGKDSGLGAAEQIALARGESPNRGQRLLGTAKALVQMPHAQAALENGQLNEERVMHIVKETACLRVEDRTAVDEELAADTGTFNGAGTRAVIAAVRAAAIRRDPRSVAQRASHAVSERRVSLRPAPDCMTYLTALLPVHEGVAVLAALTRNADTLHAAGDPRTRDQIKADTLVERTTGTPGGITGIELNLVMTDRTLLQGDSEPAHIPGYGTVPGDWARKLVTTEQAKGVEELKTWVRRLYTAPGTGDLVGMDSRRRLFPAPLRRFIQIRDNTCRTPYCDAPIRHHDHITPWHDGGPTSLSNGAGLCEACNHTKELTGWKAKPKPGPRHTIELTTPTGHSYQSGAPPLPGSGLSRADVRERHESEHPGPAP</sequence>
<dbReference type="Pfam" id="PF01844">
    <property type="entry name" value="HNH"/>
    <property type="match status" value="1"/>
</dbReference>
<feature type="compositionally biased region" description="Polar residues" evidence="1">
    <location>
        <begin position="489"/>
        <end position="500"/>
    </location>
</feature>